<dbReference type="Pfam" id="PF08241">
    <property type="entry name" value="Methyltransf_11"/>
    <property type="match status" value="1"/>
</dbReference>
<evidence type="ECO:0000259" key="1">
    <source>
        <dbReference type="Pfam" id="PF08241"/>
    </source>
</evidence>
<dbReference type="InterPro" id="IPR013216">
    <property type="entry name" value="Methyltransf_11"/>
</dbReference>
<keyword evidence="2" id="KW-0808">Transferase</keyword>
<dbReference type="GO" id="GO:0032259">
    <property type="term" value="P:methylation"/>
    <property type="evidence" value="ECO:0007669"/>
    <property type="project" value="UniProtKB-KW"/>
</dbReference>
<keyword evidence="2" id="KW-0489">Methyltransferase</keyword>
<dbReference type="PANTHER" id="PTHR43591">
    <property type="entry name" value="METHYLTRANSFERASE"/>
    <property type="match status" value="1"/>
</dbReference>
<proteinExistence type="predicted"/>
<evidence type="ECO:0000313" key="3">
    <source>
        <dbReference type="Proteomes" id="UP000230658"/>
    </source>
</evidence>
<evidence type="ECO:0000313" key="2">
    <source>
        <dbReference type="EMBL" id="PIX92614.1"/>
    </source>
</evidence>
<sequence>MRYTGERLIIGDKECDEDSDIYQEHIERYKFAAEFVQGRVLDIACGSGYGSKMLADRAEEVWGGDISEEAIKIAKEKYSGENVHFRLMDASELPFDNNYFDLVVSFETIEHLKDSEKFVAEIKRVLKPGGRLILSTPDKRVTKKLGVENKFHIKEFGTKEIKELLLNNNFKDIKFFGQRPVKKVSKLLLIYKIYKKIKLLNFLDKIISRRVKEKIGKEMESLEHDFKVGEIKRGEEYLYIIVIGIRN</sequence>
<reference evidence="3" key="1">
    <citation type="submission" date="2017-09" db="EMBL/GenBank/DDBJ databases">
        <title>Depth-based differentiation of microbial function through sediment-hosted aquifers and enrichment of novel symbionts in the deep terrestrial subsurface.</title>
        <authorList>
            <person name="Probst A.J."/>
            <person name="Ladd B."/>
            <person name="Jarett J.K."/>
            <person name="Geller-Mcgrath D.E."/>
            <person name="Sieber C.M.K."/>
            <person name="Emerson J.B."/>
            <person name="Anantharaman K."/>
            <person name="Thomas B.C."/>
            <person name="Malmstrom R."/>
            <person name="Stieglmeier M."/>
            <person name="Klingl A."/>
            <person name="Woyke T."/>
            <person name="Ryan C.M."/>
            <person name="Banfield J.F."/>
        </authorList>
    </citation>
    <scope>NUCLEOTIDE SEQUENCE [LARGE SCALE GENOMIC DNA]</scope>
</reference>
<dbReference type="AlphaFoldDB" id="A0A2M7MHP8"/>
<dbReference type="SUPFAM" id="SSF53335">
    <property type="entry name" value="S-adenosyl-L-methionine-dependent methyltransferases"/>
    <property type="match status" value="1"/>
</dbReference>
<dbReference type="Proteomes" id="UP000230658">
    <property type="component" value="Unassembled WGS sequence"/>
</dbReference>
<dbReference type="CDD" id="cd02440">
    <property type="entry name" value="AdoMet_MTases"/>
    <property type="match status" value="1"/>
</dbReference>
<dbReference type="InterPro" id="IPR029063">
    <property type="entry name" value="SAM-dependent_MTases_sf"/>
</dbReference>
<dbReference type="Gene3D" id="3.40.50.150">
    <property type="entry name" value="Vaccinia Virus protein VP39"/>
    <property type="match status" value="1"/>
</dbReference>
<accession>A0A2M7MHP8</accession>
<gene>
    <name evidence="2" type="ORF">COZ26_00840</name>
</gene>
<organism evidence="2 3">
    <name type="scientific">Candidatus Kuenenbacteria bacterium CG_4_10_14_3_um_filter_39_14</name>
    <dbReference type="NCBI Taxonomy" id="1974614"/>
    <lineage>
        <taxon>Bacteria</taxon>
        <taxon>Candidatus Kueneniibacteriota</taxon>
    </lineage>
</organism>
<feature type="domain" description="Methyltransferase type 11" evidence="1">
    <location>
        <begin position="41"/>
        <end position="134"/>
    </location>
</feature>
<protein>
    <submittedName>
        <fullName evidence="2">SAM-dependent methyltransferase</fullName>
    </submittedName>
</protein>
<dbReference type="GO" id="GO:0008757">
    <property type="term" value="F:S-adenosylmethionine-dependent methyltransferase activity"/>
    <property type="evidence" value="ECO:0007669"/>
    <property type="project" value="InterPro"/>
</dbReference>
<dbReference type="EMBL" id="PFJV01000020">
    <property type="protein sequence ID" value="PIX92614.1"/>
    <property type="molecule type" value="Genomic_DNA"/>
</dbReference>
<comment type="caution">
    <text evidence="2">The sequence shown here is derived from an EMBL/GenBank/DDBJ whole genome shotgun (WGS) entry which is preliminary data.</text>
</comment>
<name>A0A2M7MHP8_9BACT</name>